<dbReference type="Pfam" id="PF05239">
    <property type="entry name" value="PRC"/>
    <property type="match status" value="1"/>
</dbReference>
<evidence type="ECO:0000313" key="2">
    <source>
        <dbReference type="EMBL" id="KGM97721.1"/>
    </source>
</evidence>
<feature type="domain" description="PRC-barrel" evidence="1">
    <location>
        <begin position="5"/>
        <end position="81"/>
    </location>
</feature>
<dbReference type="AlphaFoldDB" id="A0A0A0IBN5"/>
<accession>A0A0A0IBN5</accession>
<reference evidence="2 3" key="1">
    <citation type="submission" date="2014-01" db="EMBL/GenBank/DDBJ databases">
        <title>Plasmidome dynamics in the species complex Clostridium novyi sensu lato converts strains of independent lineages into distinctly different pathogens.</title>
        <authorList>
            <person name="Skarin H."/>
            <person name="Segerman B."/>
        </authorList>
    </citation>
    <scope>NUCLEOTIDE SEQUENCE [LARGE SCALE GENOMIC DNA]</scope>
    <source>
        <strain evidence="2 3">4552</strain>
    </source>
</reference>
<dbReference type="NCBIfam" id="TIGR02888">
    <property type="entry name" value="spore_YlmC_YmxH"/>
    <property type="match status" value="1"/>
</dbReference>
<dbReference type="InterPro" id="IPR011033">
    <property type="entry name" value="PRC_barrel-like_sf"/>
</dbReference>
<dbReference type="Gene3D" id="2.30.30.240">
    <property type="entry name" value="PRC-barrel domain"/>
    <property type="match status" value="1"/>
</dbReference>
<organism evidence="2 3">
    <name type="scientific">Clostridium novyi A str. 4552</name>
    <dbReference type="NCBI Taxonomy" id="1444289"/>
    <lineage>
        <taxon>Bacteria</taxon>
        <taxon>Bacillati</taxon>
        <taxon>Bacillota</taxon>
        <taxon>Clostridia</taxon>
        <taxon>Eubacteriales</taxon>
        <taxon>Clostridiaceae</taxon>
        <taxon>Clostridium</taxon>
    </lineage>
</organism>
<dbReference type="OrthoDB" id="6024937at2"/>
<gene>
    <name evidence="2" type="ORF">Z968_02430</name>
</gene>
<sequence>MNENIKLYSDVENCEIININNGEKYNYVYNNDVIIDKEGNFKFLIINDTKPGFRIFKSESFLEVPWEHINKIGVKTIIMDVEENELKKLYK</sequence>
<proteinExistence type="predicted"/>
<evidence type="ECO:0000313" key="3">
    <source>
        <dbReference type="Proteomes" id="UP000030012"/>
    </source>
</evidence>
<protein>
    <submittedName>
        <fullName evidence="2">Photosystem reaction center subunit H</fullName>
    </submittedName>
</protein>
<dbReference type="PANTHER" id="PTHR40061">
    <property type="entry name" value="SPORULATION PROTEIN YLMC-RELATED"/>
    <property type="match status" value="1"/>
</dbReference>
<dbReference type="EMBL" id="JENJ01000007">
    <property type="protein sequence ID" value="KGM97721.1"/>
    <property type="molecule type" value="Genomic_DNA"/>
</dbReference>
<dbReference type="RefSeq" id="WP_039252845.1">
    <property type="nucleotide sequence ID" value="NZ_JENJ01000007.1"/>
</dbReference>
<dbReference type="InterPro" id="IPR027275">
    <property type="entry name" value="PRC-brl_dom"/>
</dbReference>
<comment type="caution">
    <text evidence="2">The sequence shown here is derived from an EMBL/GenBank/DDBJ whole genome shotgun (WGS) entry which is preliminary data.</text>
</comment>
<dbReference type="InterPro" id="IPR014238">
    <property type="entry name" value="Spore_YlmC/YmxH"/>
</dbReference>
<name>A0A0A0IBN5_CLONO</name>
<dbReference type="Proteomes" id="UP000030012">
    <property type="component" value="Unassembled WGS sequence"/>
</dbReference>
<evidence type="ECO:0000259" key="1">
    <source>
        <dbReference type="Pfam" id="PF05239"/>
    </source>
</evidence>
<dbReference type="PANTHER" id="PTHR40061:SF1">
    <property type="entry name" value="SPORULATION PROTEIN YLMC-RELATED"/>
    <property type="match status" value="1"/>
</dbReference>
<dbReference type="SUPFAM" id="SSF50346">
    <property type="entry name" value="PRC-barrel domain"/>
    <property type="match status" value="1"/>
</dbReference>